<feature type="transmembrane region" description="Helical" evidence="1">
    <location>
        <begin position="73"/>
        <end position="93"/>
    </location>
</feature>
<feature type="transmembrane region" description="Helical" evidence="1">
    <location>
        <begin position="201"/>
        <end position="225"/>
    </location>
</feature>
<dbReference type="NCBIfam" id="TIGR02123">
    <property type="entry name" value="TRAP_fused"/>
    <property type="match status" value="1"/>
</dbReference>
<dbReference type="InterPro" id="IPR010656">
    <property type="entry name" value="DctM"/>
</dbReference>
<dbReference type="Pfam" id="PF06808">
    <property type="entry name" value="DctM"/>
    <property type="match status" value="1"/>
</dbReference>
<evidence type="ECO:0000313" key="3">
    <source>
        <dbReference type="EMBL" id="RLE10015.1"/>
    </source>
</evidence>
<feature type="transmembrane region" description="Helical" evidence="1">
    <location>
        <begin position="358"/>
        <end position="387"/>
    </location>
</feature>
<dbReference type="PANTHER" id="PTHR43849:SF2">
    <property type="entry name" value="BLL3936 PROTEIN"/>
    <property type="match status" value="1"/>
</dbReference>
<proteinExistence type="predicted"/>
<feature type="transmembrane region" description="Helical" evidence="1">
    <location>
        <begin position="257"/>
        <end position="282"/>
    </location>
</feature>
<dbReference type="InterPro" id="IPR011853">
    <property type="entry name" value="TRAP_DctM-Dct_fused"/>
</dbReference>
<name>A0A662D544_UNCAE</name>
<dbReference type="PANTHER" id="PTHR43849">
    <property type="entry name" value="BLL3936 PROTEIN"/>
    <property type="match status" value="1"/>
</dbReference>
<organism evidence="3 4">
    <name type="scientific">Aerophobetes bacterium</name>
    <dbReference type="NCBI Taxonomy" id="2030807"/>
    <lineage>
        <taxon>Bacteria</taxon>
        <taxon>Candidatus Aerophobota</taxon>
    </lineage>
</organism>
<feature type="transmembrane region" description="Helical" evidence="1">
    <location>
        <begin position="114"/>
        <end position="138"/>
    </location>
</feature>
<reference evidence="3 4" key="1">
    <citation type="submission" date="2018-06" db="EMBL/GenBank/DDBJ databases">
        <title>Extensive metabolic versatility and redundancy in microbially diverse, dynamic hydrothermal sediments.</title>
        <authorList>
            <person name="Dombrowski N."/>
            <person name="Teske A."/>
            <person name="Baker B.J."/>
        </authorList>
    </citation>
    <scope>NUCLEOTIDE SEQUENCE [LARGE SCALE GENOMIC DNA]</scope>
    <source>
        <strain evidence="3">B3_G15</strain>
    </source>
</reference>
<feature type="transmembrane region" description="Helical" evidence="1">
    <location>
        <begin position="172"/>
        <end position="189"/>
    </location>
</feature>
<keyword evidence="1" id="KW-1133">Transmembrane helix</keyword>
<feature type="domain" description="TRAP C4-dicarboxylate transport system permease DctM subunit" evidence="2">
    <location>
        <begin position="1"/>
        <end position="316"/>
    </location>
</feature>
<feature type="non-terminal residue" evidence="3">
    <location>
        <position position="1"/>
    </location>
</feature>
<gene>
    <name evidence="3" type="ORF">DRJ04_09495</name>
</gene>
<comment type="caution">
    <text evidence="3">The sequence shown here is derived from an EMBL/GenBank/DDBJ whole genome shotgun (WGS) entry which is preliminary data.</text>
</comment>
<dbReference type="Proteomes" id="UP000280417">
    <property type="component" value="Unassembled WGS sequence"/>
</dbReference>
<evidence type="ECO:0000256" key="1">
    <source>
        <dbReference type="SAM" id="Phobius"/>
    </source>
</evidence>
<accession>A0A662D544</accession>
<sequence>MGMISGSAVANTAGTGAITIPLMKKSGFQATEAGAIEAIASTGGQLMPPIMGVSAFIIAEIVGVSYLRVALAAALPAILYYSGIYFMVHGYAAKRNIGGLKDVPSLLSLIKSGGYLFIPIILLVYFIVIGLTLMMSALRATVLAIGLSFIKKKTRLSLGDFLDVMIDTGKRAAVVAIPCAAAGFIMGVFMQTGLAAKMATIFIKIGGGNLFLTLLAMAFPCMLLGMGMPTVTAYIIVALLMAPVAIKLGVTPIAAHLFVFYFALMAMVTPPVALAAYTGAGISGADPTTTGVKALQMGFSGFITPFLMVYYPALTLSGDPVSIFLAFGRGIISIYLISGVFTGYYLTEASLFERALAIVGSLLLLTSLHSTLVLIIGGVIFCLLILFQCYKLKKR</sequence>
<feature type="transmembrane region" description="Helical" evidence="1">
    <location>
        <begin position="231"/>
        <end position="250"/>
    </location>
</feature>
<dbReference type="EMBL" id="QMQA01000339">
    <property type="protein sequence ID" value="RLE10015.1"/>
    <property type="molecule type" value="Genomic_DNA"/>
</dbReference>
<dbReference type="AlphaFoldDB" id="A0A662D544"/>
<keyword evidence="1" id="KW-0472">Membrane</keyword>
<feature type="transmembrane region" description="Helical" evidence="1">
    <location>
        <begin position="294"/>
        <end position="311"/>
    </location>
</feature>
<protein>
    <recommendedName>
        <fullName evidence="2">TRAP C4-dicarboxylate transport system permease DctM subunit domain-containing protein</fullName>
    </recommendedName>
</protein>
<feature type="transmembrane region" description="Helical" evidence="1">
    <location>
        <begin position="323"/>
        <end position="346"/>
    </location>
</feature>
<keyword evidence="1" id="KW-0812">Transmembrane</keyword>
<evidence type="ECO:0000313" key="4">
    <source>
        <dbReference type="Proteomes" id="UP000280417"/>
    </source>
</evidence>
<evidence type="ECO:0000259" key="2">
    <source>
        <dbReference type="Pfam" id="PF06808"/>
    </source>
</evidence>